<dbReference type="EMBL" id="CAKOFQ010007213">
    <property type="protein sequence ID" value="CAH1995068.1"/>
    <property type="molecule type" value="Genomic_DNA"/>
</dbReference>
<feature type="transmembrane region" description="Helical" evidence="1">
    <location>
        <begin position="125"/>
        <end position="141"/>
    </location>
</feature>
<gene>
    <name evidence="2" type="ORF">ACAOBT_LOCUS22379</name>
</gene>
<keyword evidence="1" id="KW-1133">Transmembrane helix</keyword>
<dbReference type="AlphaFoldDB" id="A0A9P0PV40"/>
<evidence type="ECO:0000313" key="3">
    <source>
        <dbReference type="Proteomes" id="UP001152888"/>
    </source>
</evidence>
<accession>A0A9P0PV40</accession>
<evidence type="ECO:0000256" key="1">
    <source>
        <dbReference type="SAM" id="Phobius"/>
    </source>
</evidence>
<evidence type="ECO:0000313" key="2">
    <source>
        <dbReference type="EMBL" id="CAH1995068.1"/>
    </source>
</evidence>
<proteinExistence type="predicted"/>
<dbReference type="Proteomes" id="UP001152888">
    <property type="component" value="Unassembled WGS sequence"/>
</dbReference>
<reference evidence="2" key="1">
    <citation type="submission" date="2022-03" db="EMBL/GenBank/DDBJ databases">
        <authorList>
            <person name="Sayadi A."/>
        </authorList>
    </citation>
    <scope>NUCLEOTIDE SEQUENCE</scope>
</reference>
<sequence>MVESIQSTWAGTCPEVLCTRDPCVRGFRHTVYGVAKTHDVCDGTQWVLVDAGRDGKPCAQESAHTRAYGKVRDDIRVCGMVRGDIRACGMVRGDILVYEMVRGGALVYVLARGAVLVYVMAHGGALVYVSAHGAVLVYVMVRDGTPAYA</sequence>
<dbReference type="OrthoDB" id="6777092at2759"/>
<keyword evidence="1" id="KW-0472">Membrane</keyword>
<protein>
    <submittedName>
        <fullName evidence="2">Uncharacterized protein</fullName>
    </submittedName>
</protein>
<keyword evidence="3" id="KW-1185">Reference proteome</keyword>
<comment type="caution">
    <text evidence="2">The sequence shown here is derived from an EMBL/GenBank/DDBJ whole genome shotgun (WGS) entry which is preliminary data.</text>
</comment>
<keyword evidence="1" id="KW-0812">Transmembrane</keyword>
<organism evidence="2 3">
    <name type="scientific">Acanthoscelides obtectus</name>
    <name type="common">Bean weevil</name>
    <name type="synonym">Bruchus obtectus</name>
    <dbReference type="NCBI Taxonomy" id="200917"/>
    <lineage>
        <taxon>Eukaryota</taxon>
        <taxon>Metazoa</taxon>
        <taxon>Ecdysozoa</taxon>
        <taxon>Arthropoda</taxon>
        <taxon>Hexapoda</taxon>
        <taxon>Insecta</taxon>
        <taxon>Pterygota</taxon>
        <taxon>Neoptera</taxon>
        <taxon>Endopterygota</taxon>
        <taxon>Coleoptera</taxon>
        <taxon>Polyphaga</taxon>
        <taxon>Cucujiformia</taxon>
        <taxon>Chrysomeloidea</taxon>
        <taxon>Chrysomelidae</taxon>
        <taxon>Bruchinae</taxon>
        <taxon>Bruchini</taxon>
        <taxon>Acanthoscelides</taxon>
    </lineage>
</organism>
<name>A0A9P0PV40_ACAOB</name>